<keyword evidence="5" id="KW-1003">Cell membrane</keyword>
<keyword evidence="12 16" id="KW-1133">Transmembrane helix</keyword>
<comment type="function">
    <text evidence="1">Antenna complexes are light-harvesting systems, which transfer the excitation energy to the reaction centers.</text>
</comment>
<evidence type="ECO:0000256" key="3">
    <source>
        <dbReference type="ARBA" id="ARBA00011052"/>
    </source>
</evidence>
<evidence type="ECO:0000256" key="9">
    <source>
        <dbReference type="ARBA" id="ARBA00022723"/>
    </source>
</evidence>
<dbReference type="Gene3D" id="1.20.5.250">
    <property type="match status" value="1"/>
</dbReference>
<sequence length="77" mass="8410">MVDVPNKGGSLSGLTEAEAREFHSIFMTSFVVFTAIAIVAHILAWMWRPWLPGPTGYKAAALDGVTHYANIVLSYLT</sequence>
<keyword evidence="7" id="KW-0042">Antenna complex</keyword>
<evidence type="ECO:0000256" key="10">
    <source>
        <dbReference type="ARBA" id="ARBA00022842"/>
    </source>
</evidence>
<organism evidence="18 19">
    <name type="scientific">Bradyrhizobium denitrificans</name>
    <dbReference type="NCBI Taxonomy" id="2734912"/>
    <lineage>
        <taxon>Bacteria</taxon>
        <taxon>Pseudomonadati</taxon>
        <taxon>Pseudomonadota</taxon>
        <taxon>Alphaproteobacteria</taxon>
        <taxon>Hyphomicrobiales</taxon>
        <taxon>Nitrobacteraceae</taxon>
        <taxon>Bradyrhizobium</taxon>
    </lineage>
</organism>
<comment type="similarity">
    <text evidence="3">Belongs to the antenna complex beta subunit family.</text>
</comment>
<dbReference type="Proteomes" id="UP001314635">
    <property type="component" value="Unassembled WGS sequence"/>
</dbReference>
<evidence type="ECO:0000256" key="15">
    <source>
        <dbReference type="ARBA" id="ARBA00023243"/>
    </source>
</evidence>
<evidence type="ECO:0000256" key="16">
    <source>
        <dbReference type="SAM" id="Phobius"/>
    </source>
</evidence>
<evidence type="ECO:0000256" key="12">
    <source>
        <dbReference type="ARBA" id="ARBA00022989"/>
    </source>
</evidence>
<evidence type="ECO:0000256" key="4">
    <source>
        <dbReference type="ARBA" id="ARBA00011367"/>
    </source>
</evidence>
<comment type="caution">
    <text evidence="18">The sequence shown here is derived from an EMBL/GenBank/DDBJ whole genome shotgun (WGS) entry which is preliminary data.</text>
</comment>
<keyword evidence="6" id="KW-0148">Chlorophyll</keyword>
<feature type="domain" description="Antenna complex alpha/beta subunit" evidence="17">
    <location>
        <begin position="17"/>
        <end position="51"/>
    </location>
</feature>
<feature type="transmembrane region" description="Helical" evidence="16">
    <location>
        <begin position="25"/>
        <end position="47"/>
    </location>
</feature>
<evidence type="ECO:0000256" key="5">
    <source>
        <dbReference type="ARBA" id="ARBA00022475"/>
    </source>
</evidence>
<dbReference type="RefSeq" id="WP_012046284.1">
    <property type="nucleotide sequence ID" value="NZ_JABFDP010000016.1"/>
</dbReference>
<keyword evidence="19" id="KW-1185">Reference proteome</keyword>
<keyword evidence="13" id="KW-0157">Chromophore</keyword>
<keyword evidence="14 16" id="KW-0472">Membrane</keyword>
<evidence type="ECO:0000256" key="6">
    <source>
        <dbReference type="ARBA" id="ARBA00022494"/>
    </source>
</evidence>
<keyword evidence="9" id="KW-0479">Metal-binding</keyword>
<keyword evidence="8 16" id="KW-0812">Transmembrane</keyword>
<evidence type="ECO:0000256" key="1">
    <source>
        <dbReference type="ARBA" id="ARBA00002455"/>
    </source>
</evidence>
<comment type="subunit">
    <text evidence="4">The core complex is formed by different alpha and beta chains, binding bacteriochlorophyll molecules, and arranged most probably in tetrameric structures disposed around the reaction center. The non-pigmented gamma chains may constitute additional components.</text>
</comment>
<dbReference type="PRINTS" id="PR00674">
    <property type="entry name" value="LIGHTHARVSTB"/>
</dbReference>
<evidence type="ECO:0000256" key="2">
    <source>
        <dbReference type="ARBA" id="ARBA00004249"/>
    </source>
</evidence>
<accession>A0ABS5GBX3</accession>
<name>A0ABS5GBX3_9BRAD</name>
<dbReference type="InterPro" id="IPR000066">
    <property type="entry name" value="Antenna_a/b"/>
</dbReference>
<dbReference type="Pfam" id="PF00556">
    <property type="entry name" value="LHC"/>
    <property type="match status" value="1"/>
</dbReference>
<dbReference type="InterPro" id="IPR002362">
    <property type="entry name" value="LHB-1/5"/>
</dbReference>
<keyword evidence="11" id="KW-0076">Bacteriochlorophyll</keyword>
<reference evidence="19" key="1">
    <citation type="journal article" date="2021" name="ISME J.">
        <title>Evolutionary origin and ecological implication of a unique nif island in free-living Bradyrhizobium lineages.</title>
        <authorList>
            <person name="Tao J."/>
        </authorList>
    </citation>
    <scope>NUCLEOTIDE SEQUENCE [LARGE SCALE GENOMIC DNA]</scope>
    <source>
        <strain evidence="19">SZCCT0094</strain>
    </source>
</reference>
<dbReference type="InterPro" id="IPR035889">
    <property type="entry name" value="Light-harvesting_complex"/>
</dbReference>
<dbReference type="EMBL" id="JAFCLK010000024">
    <property type="protein sequence ID" value="MBR1138847.1"/>
    <property type="molecule type" value="Genomic_DNA"/>
</dbReference>
<gene>
    <name evidence="18" type="ORF">JQ619_24070</name>
</gene>
<protein>
    <submittedName>
        <fullName evidence="18">Light-harvesting protein</fullName>
    </submittedName>
</protein>
<evidence type="ECO:0000259" key="17">
    <source>
        <dbReference type="Pfam" id="PF00556"/>
    </source>
</evidence>
<dbReference type="PROSITE" id="PS00969">
    <property type="entry name" value="ANTENNA_COMP_BETA"/>
    <property type="match status" value="1"/>
</dbReference>
<proteinExistence type="inferred from homology"/>
<evidence type="ECO:0000256" key="11">
    <source>
        <dbReference type="ARBA" id="ARBA00022956"/>
    </source>
</evidence>
<dbReference type="NCBIfam" id="NF040862">
    <property type="entry name" value="pufB_517_ASD"/>
    <property type="match status" value="1"/>
</dbReference>
<evidence type="ECO:0000256" key="8">
    <source>
        <dbReference type="ARBA" id="ARBA00022692"/>
    </source>
</evidence>
<evidence type="ECO:0000256" key="7">
    <source>
        <dbReference type="ARBA" id="ARBA00022549"/>
    </source>
</evidence>
<evidence type="ECO:0000256" key="14">
    <source>
        <dbReference type="ARBA" id="ARBA00023136"/>
    </source>
</evidence>
<keyword evidence="10" id="KW-0460">Magnesium</keyword>
<evidence type="ECO:0000313" key="19">
    <source>
        <dbReference type="Proteomes" id="UP001314635"/>
    </source>
</evidence>
<dbReference type="SUPFAM" id="SSF56918">
    <property type="entry name" value="Light-harvesting complex subunits"/>
    <property type="match status" value="1"/>
</dbReference>
<evidence type="ECO:0000256" key="13">
    <source>
        <dbReference type="ARBA" id="ARBA00022991"/>
    </source>
</evidence>
<dbReference type="InterPro" id="IPR023624">
    <property type="entry name" value="Antenna_beta_dom_sf"/>
</dbReference>
<keyword evidence="15" id="KW-0437">Light-harvesting polypeptide</keyword>
<dbReference type="InterPro" id="IPR023623">
    <property type="entry name" value="Antenna_beta_CS"/>
</dbReference>
<comment type="subcellular location">
    <subcellularLocation>
        <location evidence="2">Cell inner membrane</location>
        <topology evidence="2">Single-pass type II membrane protein</topology>
    </subcellularLocation>
</comment>
<evidence type="ECO:0000313" key="18">
    <source>
        <dbReference type="EMBL" id="MBR1138847.1"/>
    </source>
</evidence>